<reference evidence="14 15" key="1">
    <citation type="submission" date="2019-04" db="EMBL/GenBank/DDBJ databases">
        <title>Chromosome genome assembly for Takifugu flavidus.</title>
        <authorList>
            <person name="Xiao S."/>
        </authorList>
    </citation>
    <scope>NUCLEOTIDE SEQUENCE [LARGE SCALE GENOMIC DNA]</scope>
    <source>
        <strain evidence="14">HTHZ2018</strain>
        <tissue evidence="14">Muscle</tissue>
    </source>
</reference>
<comment type="caution">
    <text evidence="14">The sequence shown here is derived from an EMBL/GenBank/DDBJ whole genome shotgun (WGS) entry which is preliminary data.</text>
</comment>
<protein>
    <recommendedName>
        <fullName evidence="10">Macrophage migration inhibitory factor</fullName>
        <ecNumber evidence="9">5.3.2.1</ecNumber>
        <ecNumber evidence="8">5.3.3.12</ecNumber>
    </recommendedName>
    <alternativeName>
        <fullName evidence="13">L-dopachrome isomerase</fullName>
    </alternativeName>
    <alternativeName>
        <fullName evidence="11">L-dopachrome tautomerase</fullName>
    </alternativeName>
    <alternativeName>
        <fullName evidence="12">Phenylpyruvate tautomerase</fullName>
    </alternativeName>
</protein>
<dbReference type="SUPFAM" id="SSF55331">
    <property type="entry name" value="Tautomerase/MIF"/>
    <property type="match status" value="1"/>
</dbReference>
<keyword evidence="3" id="KW-0202">Cytokine</keyword>
<accession>A0A5C6MLV2</accession>
<name>A0A5C6MLV2_9TELE</name>
<dbReference type="Pfam" id="PF01187">
    <property type="entry name" value="MIF"/>
    <property type="match status" value="1"/>
</dbReference>
<dbReference type="EC" id="5.3.2.1" evidence="9"/>
<dbReference type="GO" id="GO:0005125">
    <property type="term" value="F:cytokine activity"/>
    <property type="evidence" value="ECO:0007669"/>
    <property type="project" value="UniProtKB-KW"/>
</dbReference>
<comment type="similarity">
    <text evidence="2">Belongs to the MIF family.</text>
</comment>
<gene>
    <name evidence="14" type="ORF">D4764_09G0006470</name>
</gene>
<dbReference type="AlphaFoldDB" id="A0A5C6MLV2"/>
<proteinExistence type="inferred from homology"/>
<dbReference type="InterPro" id="IPR019829">
    <property type="entry name" value="Macrophage_inhib_fac_CS"/>
</dbReference>
<evidence type="ECO:0000256" key="3">
    <source>
        <dbReference type="ARBA" id="ARBA00022514"/>
    </source>
</evidence>
<evidence type="ECO:0000313" key="15">
    <source>
        <dbReference type="Proteomes" id="UP000324091"/>
    </source>
</evidence>
<dbReference type="Gene3D" id="3.30.429.10">
    <property type="entry name" value="Macrophage Migration Inhibitory Factor"/>
    <property type="match status" value="1"/>
</dbReference>
<sequence>MPIFVVNTNVAKADVPAALLSEATNELAKAMGKPAQYIAVHINTDQMMMFGGKGDPCALCSLHSIGKISGAQNKQYSKLLCDQLSKHLGISPNRIYINFVDMDAANVGWNSDTFA</sequence>
<comment type="catalytic activity">
    <reaction evidence="6">
        <text>3-phenylpyruvate = enol-phenylpyruvate</text>
        <dbReference type="Rhea" id="RHEA:17097"/>
        <dbReference type="ChEBI" id="CHEBI:16815"/>
        <dbReference type="ChEBI" id="CHEBI:18005"/>
        <dbReference type="EC" id="5.3.2.1"/>
    </reaction>
</comment>
<evidence type="ECO:0000256" key="10">
    <source>
        <dbReference type="ARBA" id="ARBA00039619"/>
    </source>
</evidence>
<organism evidence="14 15">
    <name type="scientific">Takifugu flavidus</name>
    <name type="common">sansaifugu</name>
    <dbReference type="NCBI Taxonomy" id="433684"/>
    <lineage>
        <taxon>Eukaryota</taxon>
        <taxon>Metazoa</taxon>
        <taxon>Chordata</taxon>
        <taxon>Craniata</taxon>
        <taxon>Vertebrata</taxon>
        <taxon>Euteleostomi</taxon>
        <taxon>Actinopterygii</taxon>
        <taxon>Neopterygii</taxon>
        <taxon>Teleostei</taxon>
        <taxon>Neoteleostei</taxon>
        <taxon>Acanthomorphata</taxon>
        <taxon>Eupercaria</taxon>
        <taxon>Tetraodontiformes</taxon>
        <taxon>Tetradontoidea</taxon>
        <taxon>Tetraodontidae</taxon>
        <taxon>Takifugu</taxon>
    </lineage>
</organism>
<evidence type="ECO:0000256" key="5">
    <source>
        <dbReference type="ARBA" id="ARBA00023235"/>
    </source>
</evidence>
<evidence type="ECO:0000256" key="13">
    <source>
        <dbReference type="ARBA" id="ARBA00042730"/>
    </source>
</evidence>
<evidence type="ECO:0000256" key="11">
    <source>
        <dbReference type="ARBA" id="ARBA00041631"/>
    </source>
</evidence>
<evidence type="ECO:0000313" key="14">
    <source>
        <dbReference type="EMBL" id="TWW55598.1"/>
    </source>
</evidence>
<evidence type="ECO:0000256" key="12">
    <source>
        <dbReference type="ARBA" id="ARBA00041912"/>
    </source>
</evidence>
<dbReference type="Proteomes" id="UP000324091">
    <property type="component" value="Chromosome 9"/>
</dbReference>
<evidence type="ECO:0000256" key="7">
    <source>
        <dbReference type="ARBA" id="ARBA00036823"/>
    </source>
</evidence>
<comment type="catalytic activity">
    <reaction evidence="7">
        <text>L-dopachrome = 5,6-dihydroxyindole-2-carboxylate</text>
        <dbReference type="Rhea" id="RHEA:13041"/>
        <dbReference type="ChEBI" id="CHEBI:16875"/>
        <dbReference type="ChEBI" id="CHEBI:57509"/>
        <dbReference type="EC" id="5.3.3.12"/>
    </reaction>
</comment>
<evidence type="ECO:0000256" key="1">
    <source>
        <dbReference type="ARBA" id="ARBA00004613"/>
    </source>
</evidence>
<dbReference type="GO" id="GO:0005615">
    <property type="term" value="C:extracellular space"/>
    <property type="evidence" value="ECO:0007669"/>
    <property type="project" value="UniProtKB-KW"/>
</dbReference>
<dbReference type="GO" id="GO:0004167">
    <property type="term" value="F:dopachrome isomerase activity"/>
    <property type="evidence" value="ECO:0007669"/>
    <property type="project" value="UniProtKB-EC"/>
</dbReference>
<dbReference type="EMBL" id="RHFK02000022">
    <property type="protein sequence ID" value="TWW55598.1"/>
    <property type="molecule type" value="Genomic_DNA"/>
</dbReference>
<comment type="subcellular location">
    <subcellularLocation>
        <location evidence="1">Secreted</location>
    </subcellularLocation>
</comment>
<evidence type="ECO:0000256" key="9">
    <source>
        <dbReference type="ARBA" id="ARBA00039086"/>
    </source>
</evidence>
<evidence type="ECO:0000256" key="8">
    <source>
        <dbReference type="ARBA" id="ARBA00038932"/>
    </source>
</evidence>
<dbReference type="InterPro" id="IPR014347">
    <property type="entry name" value="Tautomerase/MIF_sf"/>
</dbReference>
<dbReference type="PANTHER" id="PTHR11954">
    <property type="entry name" value="D-DOPACHROME DECARBOXYLASE"/>
    <property type="match status" value="1"/>
</dbReference>
<dbReference type="PROSITE" id="PS01158">
    <property type="entry name" value="MIF"/>
    <property type="match status" value="1"/>
</dbReference>
<keyword evidence="15" id="KW-1185">Reference proteome</keyword>
<keyword evidence="5" id="KW-0413">Isomerase</keyword>
<evidence type="ECO:0000256" key="2">
    <source>
        <dbReference type="ARBA" id="ARBA00005851"/>
    </source>
</evidence>
<evidence type="ECO:0000256" key="4">
    <source>
        <dbReference type="ARBA" id="ARBA00022525"/>
    </source>
</evidence>
<dbReference type="InterPro" id="IPR001398">
    <property type="entry name" value="Macrophage_inhib_fac"/>
</dbReference>
<dbReference type="PANTHER" id="PTHR11954:SF6">
    <property type="entry name" value="MACROPHAGE MIGRATION INHIBITORY FACTOR"/>
    <property type="match status" value="1"/>
</dbReference>
<evidence type="ECO:0000256" key="6">
    <source>
        <dbReference type="ARBA" id="ARBA00036735"/>
    </source>
</evidence>
<keyword evidence="4" id="KW-0964">Secreted</keyword>
<dbReference type="EC" id="5.3.3.12" evidence="8"/>
<dbReference type="GO" id="GO:0050178">
    <property type="term" value="F:phenylpyruvate tautomerase activity"/>
    <property type="evidence" value="ECO:0007669"/>
    <property type="project" value="UniProtKB-EC"/>
</dbReference>